<reference evidence="1 2" key="1">
    <citation type="submission" date="2017-03" db="EMBL/GenBank/DDBJ databases">
        <title>Genome analysis of strain PAMC 26577.</title>
        <authorList>
            <person name="Oh H.-M."/>
            <person name="Yang J.-A."/>
        </authorList>
    </citation>
    <scope>NUCLEOTIDE SEQUENCE [LARGE SCALE GENOMIC DNA]</scope>
    <source>
        <strain evidence="1 2">PAMC 26577</strain>
    </source>
</reference>
<protein>
    <submittedName>
        <fullName evidence="1">Uncharacterized protein</fullName>
    </submittedName>
</protein>
<evidence type="ECO:0000313" key="1">
    <source>
        <dbReference type="EMBL" id="OTP65243.1"/>
    </source>
</evidence>
<dbReference type="EMBL" id="NBTZ01000182">
    <property type="protein sequence ID" value="OTP65243.1"/>
    <property type="molecule type" value="Genomic_DNA"/>
</dbReference>
<evidence type="ECO:0000313" key="2">
    <source>
        <dbReference type="Proteomes" id="UP000195221"/>
    </source>
</evidence>
<dbReference type="Proteomes" id="UP000195221">
    <property type="component" value="Unassembled WGS sequence"/>
</dbReference>
<sequence>MTGEIGGSLRYSMPLEVATRSDAYEWGAGDAPDDCFRIVDRSHPDRKIDPIFDHIPHEIRKGNVYSQARMASQKVGNQWQDVQTAEGT</sequence>
<dbReference type="AlphaFoldDB" id="A0A242M2A3"/>
<comment type="caution">
    <text evidence="1">The sequence shown here is derived from an EMBL/GenBank/DDBJ whole genome shotgun (WGS) entry which is preliminary data.</text>
</comment>
<accession>A0A242M2A3</accession>
<gene>
    <name evidence="1" type="ORF">PAMC26577_40455</name>
</gene>
<proteinExistence type="predicted"/>
<organism evidence="1 2">
    <name type="scientific">Caballeronia sordidicola</name>
    <name type="common">Burkholderia sordidicola</name>
    <dbReference type="NCBI Taxonomy" id="196367"/>
    <lineage>
        <taxon>Bacteria</taxon>
        <taxon>Pseudomonadati</taxon>
        <taxon>Pseudomonadota</taxon>
        <taxon>Betaproteobacteria</taxon>
        <taxon>Burkholderiales</taxon>
        <taxon>Burkholderiaceae</taxon>
        <taxon>Caballeronia</taxon>
    </lineage>
</organism>
<name>A0A242M2A3_CABSO</name>